<evidence type="ECO:0000313" key="11">
    <source>
        <dbReference type="Proteomes" id="UP000243333"/>
    </source>
</evidence>
<evidence type="ECO:0000259" key="7">
    <source>
        <dbReference type="Pfam" id="PF06429"/>
    </source>
</evidence>
<dbReference type="OrthoDB" id="9804559at2"/>
<dbReference type="GO" id="GO:0005829">
    <property type="term" value="C:cytosol"/>
    <property type="evidence" value="ECO:0007669"/>
    <property type="project" value="TreeGrafter"/>
</dbReference>
<dbReference type="STRING" id="1123285.SAMN05660235_01413"/>
<evidence type="ECO:0000256" key="3">
    <source>
        <dbReference type="ARBA" id="ARBA00019015"/>
    </source>
</evidence>
<dbReference type="Proteomes" id="UP000243333">
    <property type="component" value="Unassembled WGS sequence"/>
</dbReference>
<feature type="domain" description="Flagellar hook protein FlgE/F/G-like D1" evidence="9">
    <location>
        <begin position="96"/>
        <end position="161"/>
    </location>
</feature>
<dbReference type="GO" id="GO:0009425">
    <property type="term" value="C:bacterial-type flagellum basal body"/>
    <property type="evidence" value="ECO:0007669"/>
    <property type="project" value="UniProtKB-SubCell"/>
</dbReference>
<dbReference type="InterPro" id="IPR020013">
    <property type="entry name" value="Flagellar_FlgE/F/G"/>
</dbReference>
<evidence type="ECO:0000256" key="4">
    <source>
        <dbReference type="ARBA" id="ARBA00023143"/>
    </source>
</evidence>
<evidence type="ECO:0000313" key="10">
    <source>
        <dbReference type="EMBL" id="SDF39062.1"/>
    </source>
</evidence>
<keyword evidence="10" id="KW-0282">Flagellum</keyword>
<evidence type="ECO:0000256" key="2">
    <source>
        <dbReference type="ARBA" id="ARBA00009677"/>
    </source>
</evidence>
<comment type="subcellular location">
    <subcellularLocation>
        <location evidence="1 5">Bacterial flagellum basal body</location>
    </subcellularLocation>
</comment>
<dbReference type="Pfam" id="PF00460">
    <property type="entry name" value="Flg_bb_rod"/>
    <property type="match status" value="1"/>
</dbReference>
<organism evidence="10 11">
    <name type="scientific">Sporolituus thermophilus DSM 23256</name>
    <dbReference type="NCBI Taxonomy" id="1123285"/>
    <lineage>
        <taxon>Bacteria</taxon>
        <taxon>Bacillati</taxon>
        <taxon>Bacillota</taxon>
        <taxon>Negativicutes</taxon>
        <taxon>Selenomonadales</taxon>
        <taxon>Sporomusaceae</taxon>
        <taxon>Sporolituus</taxon>
    </lineage>
</organism>
<dbReference type="InterPro" id="IPR037925">
    <property type="entry name" value="FlgE/F/G-like"/>
</dbReference>
<protein>
    <recommendedName>
        <fullName evidence="3 5">Flagellar hook protein FlgE</fullName>
    </recommendedName>
</protein>
<name>A0A1G7KPB7_9FIRM</name>
<evidence type="ECO:0000259" key="8">
    <source>
        <dbReference type="Pfam" id="PF07559"/>
    </source>
</evidence>
<dbReference type="Pfam" id="PF22692">
    <property type="entry name" value="LlgE_F_G_D1"/>
    <property type="match status" value="1"/>
</dbReference>
<dbReference type="Gene3D" id="2.60.98.20">
    <property type="entry name" value="Flagellar hook protein FlgE"/>
    <property type="match status" value="1"/>
</dbReference>
<sequence>MMRSLFAGVSGLRNHQTRMDVIGNNIANVNTIGFKAGRVNFQDILSQTMQGASSGIGNQGGTNPIQVGLGMSIASIDTIFTDGSFQPTGKQTDLSIQGKGFFVLSPDGGKTEVFTRAGNFDFDRLGNFIVPGTGYKVVGWKADSTGNIDTDPSKRTTIDIPVGTQMPAQATKAITFANNLSAEAATGTIVKASYDIYDNVGKRYTLAVEFTKTGDTTWDYTVTDGNGYTVDSASANGTLTFDANTGKLTAPAAPPTITIDYTTPAQTVSGIQLKFDQITQYGGDTTLQIVDQDGYPPGSLEGVTIDPNGVIVGRFSNGKTRNLAQVALATFNNPAGLTKIGDSLYAVSSNSGTAEIGVTGSGGRGKLNPGTLEMSNVDLAQEFSNMIITQRGFQANSKIISVTDEMLQELANLKR</sequence>
<evidence type="ECO:0000259" key="6">
    <source>
        <dbReference type="Pfam" id="PF00460"/>
    </source>
</evidence>
<dbReference type="InterPro" id="IPR037058">
    <property type="entry name" value="Falgellar_hook_FlgE_sf"/>
</dbReference>
<keyword evidence="11" id="KW-1185">Reference proteome</keyword>
<dbReference type="NCBIfam" id="TIGR03506">
    <property type="entry name" value="FlgEFG_subfam"/>
    <property type="match status" value="1"/>
</dbReference>
<dbReference type="InterPro" id="IPR010930">
    <property type="entry name" value="Flg_bb/hook_C_dom"/>
</dbReference>
<evidence type="ECO:0000259" key="9">
    <source>
        <dbReference type="Pfam" id="PF22692"/>
    </source>
</evidence>
<reference evidence="11" key="1">
    <citation type="submission" date="2016-10" db="EMBL/GenBank/DDBJ databases">
        <authorList>
            <person name="Varghese N."/>
            <person name="Submissions S."/>
        </authorList>
    </citation>
    <scope>NUCLEOTIDE SEQUENCE [LARGE SCALE GENOMIC DNA]</scope>
    <source>
        <strain evidence="11">DSM 23256</strain>
    </source>
</reference>
<proteinExistence type="inferred from homology"/>
<comment type="function">
    <text evidence="5">A flexible structure which links the flagellar filament to the drive apparatus in the basal body.</text>
</comment>
<comment type="similarity">
    <text evidence="2 5">Belongs to the flagella basal body rod proteins family.</text>
</comment>
<keyword evidence="4 5" id="KW-0975">Bacterial flagellum</keyword>
<dbReference type="GO" id="GO:0071978">
    <property type="term" value="P:bacterial-type flagellum-dependent swarming motility"/>
    <property type="evidence" value="ECO:0007669"/>
    <property type="project" value="TreeGrafter"/>
</dbReference>
<evidence type="ECO:0000256" key="1">
    <source>
        <dbReference type="ARBA" id="ARBA00004117"/>
    </source>
</evidence>
<dbReference type="InterPro" id="IPR053967">
    <property type="entry name" value="LlgE_F_G-like_D1"/>
</dbReference>
<feature type="domain" description="Flagellar hook protein FlgE D2" evidence="8">
    <location>
        <begin position="183"/>
        <end position="295"/>
    </location>
</feature>
<evidence type="ECO:0000256" key="5">
    <source>
        <dbReference type="RuleBase" id="RU362116"/>
    </source>
</evidence>
<dbReference type="Pfam" id="PF06429">
    <property type="entry name" value="Flg_bbr_C"/>
    <property type="match status" value="1"/>
</dbReference>
<gene>
    <name evidence="10" type="ORF">SAMN05660235_01413</name>
</gene>
<dbReference type="RefSeq" id="WP_093689427.1">
    <property type="nucleotide sequence ID" value="NZ_FNBU01000009.1"/>
</dbReference>
<dbReference type="SUPFAM" id="SSF117143">
    <property type="entry name" value="Flagellar hook protein flgE"/>
    <property type="match status" value="1"/>
</dbReference>
<dbReference type="PANTHER" id="PTHR30435">
    <property type="entry name" value="FLAGELLAR PROTEIN"/>
    <property type="match status" value="1"/>
</dbReference>
<feature type="domain" description="Flagellar basal body rod protein N-terminal" evidence="6">
    <location>
        <begin position="8"/>
        <end position="35"/>
    </location>
</feature>
<dbReference type="InterPro" id="IPR011491">
    <property type="entry name" value="FlgE_D2"/>
</dbReference>
<dbReference type="Pfam" id="PF07559">
    <property type="entry name" value="FlgE_D2"/>
    <property type="match status" value="1"/>
</dbReference>
<feature type="domain" description="Flagellar basal-body/hook protein C-terminal" evidence="7">
    <location>
        <begin position="369"/>
        <end position="413"/>
    </location>
</feature>
<dbReference type="PANTHER" id="PTHR30435:SF1">
    <property type="entry name" value="FLAGELLAR HOOK PROTEIN FLGE"/>
    <property type="match status" value="1"/>
</dbReference>
<dbReference type="EMBL" id="FNBU01000009">
    <property type="protein sequence ID" value="SDF39062.1"/>
    <property type="molecule type" value="Genomic_DNA"/>
</dbReference>
<keyword evidence="10" id="KW-0969">Cilium</keyword>
<dbReference type="GO" id="GO:0009424">
    <property type="term" value="C:bacterial-type flagellum hook"/>
    <property type="evidence" value="ECO:0007669"/>
    <property type="project" value="TreeGrafter"/>
</dbReference>
<keyword evidence="10" id="KW-0966">Cell projection</keyword>
<dbReference type="InterPro" id="IPR001444">
    <property type="entry name" value="Flag_bb_rod_N"/>
</dbReference>
<accession>A0A1G7KPB7</accession>
<dbReference type="AlphaFoldDB" id="A0A1G7KPB7"/>